<evidence type="ECO:0000313" key="2">
    <source>
        <dbReference type="Proteomes" id="UP000005141"/>
    </source>
</evidence>
<comment type="caution">
    <text evidence="1">The sequence shown here is derived from an EMBL/GenBank/DDBJ whole genome shotgun (WGS) entry which is preliminary data.</text>
</comment>
<dbReference type="HOGENOM" id="CLU_3404846_0_0_10"/>
<sequence>MDEVYCYFFCLYSSVIDASPIRRLPTKLSW</sequence>
<protein>
    <submittedName>
        <fullName evidence="1">Uncharacterized protein</fullName>
    </submittedName>
</protein>
<gene>
    <name evidence="1" type="ORF">HMPREF9431_01921</name>
</gene>
<name>G1WDM0_9BACT</name>
<proteinExistence type="predicted"/>
<dbReference type="Proteomes" id="UP000005141">
    <property type="component" value="Unassembled WGS sequence"/>
</dbReference>
<keyword evidence="2" id="KW-1185">Reference proteome</keyword>
<dbReference type="AlphaFoldDB" id="G1WDM0"/>
<reference evidence="1 2" key="1">
    <citation type="submission" date="2011-07" db="EMBL/GenBank/DDBJ databases">
        <title>The Genome Sequence of Prevotella oulorum F0390.</title>
        <authorList>
            <consortium name="The Broad Institute Genome Sequencing Platform"/>
            <consortium name="The Broad Institute Genome Sequencing Center for Infectious Disease"/>
            <person name="Earl A."/>
            <person name="Ward D."/>
            <person name="Feldgarden M."/>
            <person name="Gevers D."/>
            <person name="Izard J."/>
            <person name="Ganesan A."/>
            <person name="Baranova O.V."/>
            <person name="Blanton J.M."/>
            <person name="Tanner A.C."/>
            <person name="Dewhirst F.E."/>
            <person name="Young S.K."/>
            <person name="Zeng Q."/>
            <person name="Gargeya S."/>
            <person name="Fitzgerald M."/>
            <person name="Haas B."/>
            <person name="Abouelleil A."/>
            <person name="Alvarado L."/>
            <person name="Arachchi H.M."/>
            <person name="Berlin A."/>
            <person name="Brown A."/>
            <person name="Chapman S.B."/>
            <person name="Chen Z."/>
            <person name="Dunbar C."/>
            <person name="Freedman E."/>
            <person name="Gearin G."/>
            <person name="Gellesch M."/>
            <person name="Goldberg J."/>
            <person name="Griggs A."/>
            <person name="Gujja S."/>
            <person name="Heiman D."/>
            <person name="Howarth C."/>
            <person name="Larson L."/>
            <person name="Lui A."/>
            <person name="MacDonald P.J.P."/>
            <person name="Mehta T."/>
            <person name="Montmayeur A."/>
            <person name="Murphy C."/>
            <person name="Neiman D."/>
            <person name="Pearson M."/>
            <person name="Priest M."/>
            <person name="Roberts A."/>
            <person name="Saif S."/>
            <person name="Shea T."/>
            <person name="Shenoy N."/>
            <person name="Sisk P."/>
            <person name="Stolte C."/>
            <person name="Sykes S."/>
            <person name="Wortman J."/>
            <person name="Nusbaum C."/>
            <person name="Birren B."/>
        </authorList>
    </citation>
    <scope>NUCLEOTIDE SEQUENCE [LARGE SCALE GENOMIC DNA]</scope>
    <source>
        <strain evidence="1 2">F0390</strain>
    </source>
</reference>
<organism evidence="1 2">
    <name type="scientific">Segatella oulorum F0390</name>
    <dbReference type="NCBI Taxonomy" id="702438"/>
    <lineage>
        <taxon>Bacteria</taxon>
        <taxon>Pseudomonadati</taxon>
        <taxon>Bacteroidota</taxon>
        <taxon>Bacteroidia</taxon>
        <taxon>Bacteroidales</taxon>
        <taxon>Prevotellaceae</taxon>
        <taxon>Segatella</taxon>
    </lineage>
</organism>
<evidence type="ECO:0000313" key="1">
    <source>
        <dbReference type="EMBL" id="EGV29169.1"/>
    </source>
</evidence>
<accession>G1WDM0</accession>
<dbReference type="EMBL" id="ADGI01000062">
    <property type="protein sequence ID" value="EGV29169.1"/>
    <property type="molecule type" value="Genomic_DNA"/>
</dbReference>